<feature type="compositionally biased region" description="Basic and acidic residues" evidence="1">
    <location>
        <begin position="134"/>
        <end position="148"/>
    </location>
</feature>
<dbReference type="SUPFAM" id="SSF57716">
    <property type="entry name" value="Glucocorticoid receptor-like (DNA-binding domain)"/>
    <property type="match status" value="1"/>
</dbReference>
<dbReference type="EnsemblMetazoa" id="AAEL023574-RD">
    <property type="protein sequence ID" value="AAEL023574-PD"/>
    <property type="gene ID" value="AAEL023574"/>
</dbReference>
<reference evidence="2 3" key="1">
    <citation type="submission" date="2017-06" db="EMBL/GenBank/DDBJ databases">
        <title>Aedes aegypti genome working group (AGWG) sequencing and assembly.</title>
        <authorList>
            <consortium name="Aedes aegypti Genome Working Group (AGWG)"/>
            <person name="Matthews B.J."/>
        </authorList>
    </citation>
    <scope>NUCLEOTIDE SEQUENCE [LARGE SCALE GENOMIC DNA]</scope>
    <source>
        <strain evidence="2 3">LVP_AGWG</strain>
    </source>
</reference>
<keyword evidence="3" id="KW-1185">Reference proteome</keyword>
<proteinExistence type="predicted"/>
<dbReference type="Pfam" id="PF07776">
    <property type="entry name" value="zf-AD"/>
    <property type="match status" value="1"/>
</dbReference>
<reference evidence="2" key="2">
    <citation type="submission" date="2020-05" db="UniProtKB">
        <authorList>
            <consortium name="EnsemblMetazoa"/>
        </authorList>
    </citation>
    <scope>IDENTIFICATION</scope>
    <source>
        <strain evidence="2">LVP_AGWG</strain>
    </source>
</reference>
<feature type="compositionally biased region" description="Basic residues" evidence="1">
    <location>
        <begin position="149"/>
        <end position="160"/>
    </location>
</feature>
<sequence>MKLHCEETAKTMNITQPPQNVQCRTCRKLEGNQAVPVEAVLEYYGKSVAEMIFELTEIMVTNDPHLPQSICLGCAEDLRSAYNFRQRCIDSNEAFLLNAGASTRGETLDDPNMLILKMEPCDSELMDVQKEVDPEYPKDDPLWSDHKNTSTKRRNSKGKSTKVAYTKIAAQFVKERDGRFECHFDPDSGCRYAQRLLDLNNYVRHCRTKHKERASRLGLVVGVPATDEVPFKEPEVVDTVQTGEERKPSLKYTIIARKLIKKSQKGTFFCAIDERSRCRYSQTKRSLLNFVRHFRRAHAKEATKYDLFRKMVAKKPVHLVLKRRIPRSDGVNLAEILTHHIKRLDGMFWCAIDEQSPCKYVQENYSMSNFLRHFRTVHPMEAMVRNLAGKDGQVQIENRKRYARKIQVSIDQPVVLQACIQLVAEHNLPIECFRWAGFLSLMRPLKTGLELEMDKTSMVQHIHQAVERQISMIRYEMQARLVFVEIESFVHEGNHFLTVSVNYELNLRVLTRVLGLIRATDATPVSELKTKILDLFGRYQLQEEQIIAIVLGNLGSMLGTPKKLQEQFADSLIKPRFVYGDVDRENTLMDALSAELQGQFEVVQNVVCSVFSALNEVVPNADPDFQRIEQFIQDLKSPKYEDSFNEHQISYPTSWCSQRWTYKYKAIRSIVKREQFYVASAQHHPELALAETDWQFLREYHDAFYPLHKLLKTLEQNRDRQHVTFSAFYMQCLMAIKDVRGIDNRFSKPIMAALSQWLMELRERSIFQTMLYLDPRFQYFKSVVLTLEQQNDAQSYILNIWNRINALKPNSEANQIDEDSIKQEDKKDDDMDDFLSEMFGDPAEGSSKSKAIPLNSTVTPVLQQLKSLEIEPRQPHDYDVWNHWLQRSMSHAELFSVAMVVMSLPTNNICLERSYAALVLADRSDGLSEQTLDELLLIRLNRSLFEKAVLTMYDWKKVTRSQE</sequence>
<dbReference type="SUPFAM" id="SSF53098">
    <property type="entry name" value="Ribonuclease H-like"/>
    <property type="match status" value="1"/>
</dbReference>
<gene>
    <name evidence="2" type="primary">110676020</name>
</gene>
<dbReference type="GO" id="GO:0005634">
    <property type="term" value="C:nucleus"/>
    <property type="evidence" value="ECO:0007669"/>
    <property type="project" value="InterPro"/>
</dbReference>
<protein>
    <submittedName>
        <fullName evidence="2">Uncharacterized protein</fullName>
    </submittedName>
</protein>
<dbReference type="Gene3D" id="3.40.1800.20">
    <property type="match status" value="1"/>
</dbReference>
<dbReference type="InterPro" id="IPR012337">
    <property type="entry name" value="RNaseH-like_sf"/>
</dbReference>
<dbReference type="InterPro" id="IPR012934">
    <property type="entry name" value="Znf_AD"/>
</dbReference>
<name>A0A6I8TQZ3_AEDAE</name>
<evidence type="ECO:0000256" key="1">
    <source>
        <dbReference type="SAM" id="MobiDB-lite"/>
    </source>
</evidence>
<organism evidence="2 3">
    <name type="scientific">Aedes aegypti</name>
    <name type="common">Yellowfever mosquito</name>
    <name type="synonym">Culex aegypti</name>
    <dbReference type="NCBI Taxonomy" id="7159"/>
    <lineage>
        <taxon>Eukaryota</taxon>
        <taxon>Metazoa</taxon>
        <taxon>Ecdysozoa</taxon>
        <taxon>Arthropoda</taxon>
        <taxon>Hexapoda</taxon>
        <taxon>Insecta</taxon>
        <taxon>Pterygota</taxon>
        <taxon>Neoptera</taxon>
        <taxon>Endopterygota</taxon>
        <taxon>Diptera</taxon>
        <taxon>Nematocera</taxon>
        <taxon>Culicoidea</taxon>
        <taxon>Culicidae</taxon>
        <taxon>Culicinae</taxon>
        <taxon>Aedini</taxon>
        <taxon>Aedes</taxon>
        <taxon>Stegomyia</taxon>
    </lineage>
</organism>
<dbReference type="OrthoDB" id="7762060at2759"/>
<dbReference type="AlphaFoldDB" id="A0A6I8TQZ3"/>
<feature type="region of interest" description="Disordered" evidence="1">
    <location>
        <begin position="134"/>
        <end position="160"/>
    </location>
</feature>
<accession>A0A6I8TQZ3</accession>
<evidence type="ECO:0000313" key="3">
    <source>
        <dbReference type="Proteomes" id="UP000008820"/>
    </source>
</evidence>
<evidence type="ECO:0000313" key="2">
    <source>
        <dbReference type="EnsemblMetazoa" id="AAEL023574-PD"/>
    </source>
</evidence>
<dbReference type="SMART" id="SM00868">
    <property type="entry name" value="zf-AD"/>
    <property type="match status" value="1"/>
</dbReference>
<dbReference type="GO" id="GO:0008270">
    <property type="term" value="F:zinc ion binding"/>
    <property type="evidence" value="ECO:0007669"/>
    <property type="project" value="UniProtKB-UniRule"/>
</dbReference>
<dbReference type="Proteomes" id="UP000008820">
    <property type="component" value="Chromosome 1"/>
</dbReference>
<dbReference type="PROSITE" id="PS51915">
    <property type="entry name" value="ZAD"/>
    <property type="match status" value="1"/>
</dbReference>